<dbReference type="Proteomes" id="UP000276133">
    <property type="component" value="Unassembled WGS sequence"/>
</dbReference>
<evidence type="ECO:0000313" key="2">
    <source>
        <dbReference type="Proteomes" id="UP000276133"/>
    </source>
</evidence>
<comment type="caution">
    <text evidence="1">The sequence shown here is derived from an EMBL/GenBank/DDBJ whole genome shotgun (WGS) entry which is preliminary data.</text>
</comment>
<accession>A0A3M7S3I8</accession>
<sequence length="162" mass="19727">MNLQSRSIEQTRKTSNIRKCYGPIFLKKKIKFFKNTRLQKRKYIPRLNKYQVFLYPFKFHNFLRFNKAFVLIHVTKSKIRTILFGLLSVMKILLFKYSFPHKSVTFSPGKLINKRKININQKDIIYNTERHDRTKSIFNYISTFDLLQNIEKIYIKNYFIIN</sequence>
<protein>
    <submittedName>
        <fullName evidence="1">Uncharacterized protein</fullName>
    </submittedName>
</protein>
<evidence type="ECO:0000313" key="1">
    <source>
        <dbReference type="EMBL" id="RNA30342.1"/>
    </source>
</evidence>
<keyword evidence="2" id="KW-1185">Reference proteome</keyword>
<gene>
    <name evidence="1" type="ORF">BpHYR1_013620</name>
</gene>
<organism evidence="1 2">
    <name type="scientific">Brachionus plicatilis</name>
    <name type="common">Marine rotifer</name>
    <name type="synonym">Brachionus muelleri</name>
    <dbReference type="NCBI Taxonomy" id="10195"/>
    <lineage>
        <taxon>Eukaryota</taxon>
        <taxon>Metazoa</taxon>
        <taxon>Spiralia</taxon>
        <taxon>Gnathifera</taxon>
        <taxon>Rotifera</taxon>
        <taxon>Eurotatoria</taxon>
        <taxon>Monogononta</taxon>
        <taxon>Pseudotrocha</taxon>
        <taxon>Ploima</taxon>
        <taxon>Brachionidae</taxon>
        <taxon>Brachionus</taxon>
    </lineage>
</organism>
<name>A0A3M7S3I8_BRAPC</name>
<proteinExistence type="predicted"/>
<dbReference type="EMBL" id="REGN01002096">
    <property type="protein sequence ID" value="RNA30342.1"/>
    <property type="molecule type" value="Genomic_DNA"/>
</dbReference>
<dbReference type="AlphaFoldDB" id="A0A3M7S3I8"/>
<reference evidence="1 2" key="1">
    <citation type="journal article" date="2018" name="Sci. Rep.">
        <title>Genomic signatures of local adaptation to the degree of environmental predictability in rotifers.</title>
        <authorList>
            <person name="Franch-Gras L."/>
            <person name="Hahn C."/>
            <person name="Garcia-Roger E.M."/>
            <person name="Carmona M.J."/>
            <person name="Serra M."/>
            <person name="Gomez A."/>
        </authorList>
    </citation>
    <scope>NUCLEOTIDE SEQUENCE [LARGE SCALE GENOMIC DNA]</scope>
    <source>
        <strain evidence="1">HYR1</strain>
    </source>
</reference>